<evidence type="ECO:0000256" key="3">
    <source>
        <dbReference type="ARBA" id="ARBA00022106"/>
    </source>
</evidence>
<feature type="transmembrane region" description="Helical" evidence="10">
    <location>
        <begin position="390"/>
        <end position="407"/>
    </location>
</feature>
<keyword evidence="5" id="KW-1003">Cell membrane</keyword>
<comment type="subcellular location">
    <subcellularLocation>
        <location evidence="1">Cell membrane</location>
        <topology evidence="1">Multi-pass membrane protein</topology>
    </subcellularLocation>
</comment>
<feature type="transmembrane region" description="Helical" evidence="10">
    <location>
        <begin position="94"/>
        <end position="117"/>
    </location>
</feature>
<proteinExistence type="inferred from homology"/>
<organism evidence="11 12">
    <name type="scientific">Pontibacillus litoralis JSM 072002</name>
    <dbReference type="NCBI Taxonomy" id="1385512"/>
    <lineage>
        <taxon>Bacteria</taxon>
        <taxon>Bacillati</taxon>
        <taxon>Bacillota</taxon>
        <taxon>Bacilli</taxon>
        <taxon>Bacillales</taxon>
        <taxon>Bacillaceae</taxon>
        <taxon>Pontibacillus</taxon>
    </lineage>
</organism>
<evidence type="ECO:0000256" key="2">
    <source>
        <dbReference type="ARBA" id="ARBA00008417"/>
    </source>
</evidence>
<feature type="transmembrane region" description="Helical" evidence="10">
    <location>
        <begin position="137"/>
        <end position="158"/>
    </location>
</feature>
<feature type="transmembrane region" description="Helical" evidence="10">
    <location>
        <begin position="165"/>
        <end position="189"/>
    </location>
</feature>
<protein>
    <recommendedName>
        <fullName evidence="3">Multidrug export protein MepA</fullName>
    </recommendedName>
</protein>
<dbReference type="InterPro" id="IPR045070">
    <property type="entry name" value="MATE_MepA-like"/>
</dbReference>
<comment type="similarity">
    <text evidence="2">Belongs to the multi antimicrobial extrusion (MATE) (TC 2.A.66.1) family. MepA subfamily.</text>
</comment>
<dbReference type="CDD" id="cd13143">
    <property type="entry name" value="MATE_MepA_like"/>
    <property type="match status" value="1"/>
</dbReference>
<dbReference type="NCBIfam" id="TIGR00797">
    <property type="entry name" value="matE"/>
    <property type="match status" value="1"/>
</dbReference>
<evidence type="ECO:0000256" key="8">
    <source>
        <dbReference type="ARBA" id="ARBA00023136"/>
    </source>
</evidence>
<name>A0A0A5G390_9BACI</name>
<reference evidence="11 12" key="1">
    <citation type="submission" date="2013-08" db="EMBL/GenBank/DDBJ databases">
        <authorList>
            <person name="Huang J."/>
            <person name="Wang G."/>
        </authorList>
    </citation>
    <scope>NUCLEOTIDE SEQUENCE [LARGE SCALE GENOMIC DNA]</scope>
    <source>
        <strain evidence="11 12">JSM 072002</strain>
    </source>
</reference>
<dbReference type="InterPro" id="IPR002528">
    <property type="entry name" value="MATE_fam"/>
</dbReference>
<keyword evidence="7 10" id="KW-1133">Transmembrane helix</keyword>
<dbReference type="PANTHER" id="PTHR43823">
    <property type="entry name" value="SPORULATION PROTEIN YKVU"/>
    <property type="match status" value="1"/>
</dbReference>
<keyword evidence="4" id="KW-0813">Transport</keyword>
<dbReference type="GO" id="GO:0015297">
    <property type="term" value="F:antiporter activity"/>
    <property type="evidence" value="ECO:0007669"/>
    <property type="project" value="InterPro"/>
</dbReference>
<evidence type="ECO:0000256" key="1">
    <source>
        <dbReference type="ARBA" id="ARBA00004651"/>
    </source>
</evidence>
<feature type="transmembrane region" description="Helical" evidence="10">
    <location>
        <begin position="280"/>
        <end position="303"/>
    </location>
</feature>
<dbReference type="GO" id="GO:0042910">
    <property type="term" value="F:xenobiotic transmembrane transporter activity"/>
    <property type="evidence" value="ECO:0007669"/>
    <property type="project" value="InterPro"/>
</dbReference>
<dbReference type="InterPro" id="IPR051327">
    <property type="entry name" value="MATE_MepA_subfamily"/>
</dbReference>
<keyword evidence="12" id="KW-1185">Reference proteome</keyword>
<evidence type="ECO:0000256" key="5">
    <source>
        <dbReference type="ARBA" id="ARBA00022475"/>
    </source>
</evidence>
<dbReference type="PANTHER" id="PTHR43823:SF4">
    <property type="entry name" value="SPORULATION PROTEIN YKVU"/>
    <property type="match status" value="1"/>
</dbReference>
<dbReference type="Pfam" id="PF01554">
    <property type="entry name" value="MatE"/>
    <property type="match status" value="2"/>
</dbReference>
<gene>
    <name evidence="11" type="ORF">N784_15120</name>
</gene>
<keyword evidence="9" id="KW-0046">Antibiotic resistance</keyword>
<feature type="transmembrane region" description="Helical" evidence="10">
    <location>
        <begin position="237"/>
        <end position="260"/>
    </location>
</feature>
<dbReference type="eggNOG" id="COG0534">
    <property type="taxonomic scope" value="Bacteria"/>
</dbReference>
<dbReference type="GO" id="GO:0005886">
    <property type="term" value="C:plasma membrane"/>
    <property type="evidence" value="ECO:0007669"/>
    <property type="project" value="UniProtKB-SubCell"/>
</dbReference>
<keyword evidence="8 10" id="KW-0472">Membrane</keyword>
<dbReference type="GO" id="GO:0046677">
    <property type="term" value="P:response to antibiotic"/>
    <property type="evidence" value="ECO:0007669"/>
    <property type="project" value="UniProtKB-KW"/>
</dbReference>
<dbReference type="OrthoDB" id="9811110at2"/>
<feature type="transmembrane region" description="Helical" evidence="10">
    <location>
        <begin position="413"/>
        <end position="435"/>
    </location>
</feature>
<sequence>MSNLEHKLMQQPVHKVFLQYLIPSLIGMMLMSVNILIDGIFVGNGVGEVALAAVNIAVPVFSIIISISLWIGIGGGALYSMALGENKLHKARKLFTQAMVLVTVIISFISLIGLWKVESLALILGANEDTLTYVVDYLRILIGFGVFMGLENALSIFVRNDGNPTLAMVSLIITSLSNIILNYLFIFLLNLGVTGAALATIIASVIGFIVLLTHFMKQERTLNLVSISFDWYSFKNIFTIGFPSFLAEIGALVFVIGYNLRMVNIVGTEGVAAFSVVNYLHAFMFLAFIGIGSTIQPMISFYYGANEKARMKETLKISERAALFLGALFFIVGFIFAPTLVSLFGIASSDIQAMAVKGIRLFFLGYIYMGINFIYTTYFQSIGQVRPSVMIILVRGYVLLFVALWLLPQWLGIVGIWISLPVAEAVVALCLFVFVRKRVIKVKTPITNS</sequence>
<evidence type="ECO:0000256" key="10">
    <source>
        <dbReference type="SAM" id="Phobius"/>
    </source>
</evidence>
<keyword evidence="6 10" id="KW-0812">Transmembrane</keyword>
<evidence type="ECO:0000313" key="11">
    <source>
        <dbReference type="EMBL" id="KGX87576.1"/>
    </source>
</evidence>
<accession>A0A0A5G390</accession>
<feature type="transmembrane region" description="Helical" evidence="10">
    <location>
        <begin position="359"/>
        <end position="378"/>
    </location>
</feature>
<dbReference type="EMBL" id="AVPG01000006">
    <property type="protein sequence ID" value="KGX87576.1"/>
    <property type="molecule type" value="Genomic_DNA"/>
</dbReference>
<feature type="transmembrane region" description="Helical" evidence="10">
    <location>
        <begin position="195"/>
        <end position="216"/>
    </location>
</feature>
<evidence type="ECO:0000256" key="9">
    <source>
        <dbReference type="ARBA" id="ARBA00023251"/>
    </source>
</evidence>
<dbReference type="PIRSF" id="PIRSF006603">
    <property type="entry name" value="DinF"/>
    <property type="match status" value="1"/>
</dbReference>
<evidence type="ECO:0000256" key="7">
    <source>
        <dbReference type="ARBA" id="ARBA00022989"/>
    </source>
</evidence>
<dbReference type="RefSeq" id="WP_036833358.1">
    <property type="nucleotide sequence ID" value="NZ_AVPG01000006.1"/>
</dbReference>
<dbReference type="AlphaFoldDB" id="A0A0A5G390"/>
<evidence type="ECO:0000313" key="12">
    <source>
        <dbReference type="Proteomes" id="UP000030401"/>
    </source>
</evidence>
<feature type="transmembrane region" description="Helical" evidence="10">
    <location>
        <begin position="323"/>
        <end position="347"/>
    </location>
</feature>
<dbReference type="Proteomes" id="UP000030401">
    <property type="component" value="Unassembled WGS sequence"/>
</dbReference>
<evidence type="ECO:0000256" key="4">
    <source>
        <dbReference type="ARBA" id="ARBA00022448"/>
    </source>
</evidence>
<comment type="caution">
    <text evidence="11">The sequence shown here is derived from an EMBL/GenBank/DDBJ whole genome shotgun (WGS) entry which is preliminary data.</text>
</comment>
<feature type="transmembrane region" description="Helical" evidence="10">
    <location>
        <begin position="49"/>
        <end position="73"/>
    </location>
</feature>
<feature type="transmembrane region" description="Helical" evidence="10">
    <location>
        <begin position="20"/>
        <end position="43"/>
    </location>
</feature>
<dbReference type="InterPro" id="IPR048279">
    <property type="entry name" value="MdtK-like"/>
</dbReference>
<evidence type="ECO:0000256" key="6">
    <source>
        <dbReference type="ARBA" id="ARBA00022692"/>
    </source>
</evidence>
<dbReference type="STRING" id="1385512.N784_15120"/>